<evidence type="ECO:0000313" key="8">
    <source>
        <dbReference type="EMBL" id="SDA53747.1"/>
    </source>
</evidence>
<dbReference type="OrthoDB" id="9815044at2"/>
<keyword evidence="6" id="KW-0411">Iron-sulfur</keyword>
<dbReference type="SMART" id="SM00729">
    <property type="entry name" value="Elp3"/>
    <property type="match status" value="1"/>
</dbReference>
<dbReference type="Pfam" id="PF16199">
    <property type="entry name" value="Radical_SAM_C"/>
    <property type="match status" value="1"/>
</dbReference>
<keyword evidence="2" id="KW-0004">4Fe-4S</keyword>
<dbReference type="EMBL" id="FMXA01000014">
    <property type="protein sequence ID" value="SDA53747.1"/>
    <property type="molecule type" value="Genomic_DNA"/>
</dbReference>
<sequence length="351" mass="39940">MKHAIIPLFIPHWGCPHQCVFCNQVRITGRSTSVTAQDIEKIIREYVPVRDDSRYWEAAFYGGSFTALPVKVMEELLKPAKQALDEGRIRAIRLSTRPDCITPEILRLLKRYGVKTVELGVQSLDPQVLKKAERGHTAEDARQAAALLRQNDFSVGLQFMIGLPGEDWKSMRYTARKGVRLKPDFIRIYPVLVLEGTALGQMYRAGTYRPIRLEEAVCKAAFMKRWYNHHGIGVIRVGLQATDELDTGHSLLAGPYHPAMGEMCDQYIARHVITPWIRRAAGPVEIVCSRRDRSKVMGRRRESWIFYEELMQGKGTITCRESADIAVGTVRIYYGDKHVTVMIDENVPLEN</sequence>
<dbReference type="InterPro" id="IPR058240">
    <property type="entry name" value="rSAM_sf"/>
</dbReference>
<evidence type="ECO:0000256" key="5">
    <source>
        <dbReference type="ARBA" id="ARBA00023004"/>
    </source>
</evidence>
<dbReference type="InterPro" id="IPR039661">
    <property type="entry name" value="ELP3"/>
</dbReference>
<dbReference type="InterPro" id="IPR032432">
    <property type="entry name" value="Radical_SAM_C"/>
</dbReference>
<evidence type="ECO:0000256" key="6">
    <source>
        <dbReference type="ARBA" id="ARBA00023014"/>
    </source>
</evidence>
<dbReference type="Pfam" id="PF04055">
    <property type="entry name" value="Radical_SAM"/>
    <property type="match status" value="1"/>
</dbReference>
<dbReference type="Gene3D" id="3.80.30.20">
    <property type="entry name" value="tm_1862 like domain"/>
    <property type="match status" value="1"/>
</dbReference>
<dbReference type="GO" id="GO:0005737">
    <property type="term" value="C:cytoplasm"/>
    <property type="evidence" value="ECO:0007669"/>
    <property type="project" value="TreeGrafter"/>
</dbReference>
<evidence type="ECO:0000256" key="3">
    <source>
        <dbReference type="ARBA" id="ARBA00022691"/>
    </source>
</evidence>
<dbReference type="GeneID" id="87756189"/>
<dbReference type="PANTHER" id="PTHR11135:SF0">
    <property type="entry name" value="ELONGATOR COMPLEX PROTEIN 3"/>
    <property type="match status" value="1"/>
</dbReference>
<dbReference type="GO" id="GO:0051539">
    <property type="term" value="F:4 iron, 4 sulfur cluster binding"/>
    <property type="evidence" value="ECO:0007669"/>
    <property type="project" value="UniProtKB-KW"/>
</dbReference>
<name>A0A1G5W873_9FIRM</name>
<accession>A0A1G5W873</accession>
<feature type="domain" description="Radical SAM core" evidence="7">
    <location>
        <begin position="1"/>
        <end position="228"/>
    </location>
</feature>
<evidence type="ECO:0000256" key="2">
    <source>
        <dbReference type="ARBA" id="ARBA00022485"/>
    </source>
</evidence>
<dbReference type="RefSeq" id="WP_091364765.1">
    <property type="nucleotide sequence ID" value="NZ_FMXA01000014.1"/>
</dbReference>
<dbReference type="GO" id="GO:0003824">
    <property type="term" value="F:catalytic activity"/>
    <property type="evidence" value="ECO:0007669"/>
    <property type="project" value="InterPro"/>
</dbReference>
<reference evidence="8 9" key="1">
    <citation type="submission" date="2016-10" db="EMBL/GenBank/DDBJ databases">
        <authorList>
            <person name="de Groot N.N."/>
        </authorList>
    </citation>
    <scope>NUCLEOTIDE SEQUENCE [LARGE SCALE GENOMIC DNA]</scope>
    <source>
        <strain evidence="8 9">DSM 15230</strain>
    </source>
</reference>
<evidence type="ECO:0000259" key="7">
    <source>
        <dbReference type="PROSITE" id="PS51918"/>
    </source>
</evidence>
<dbReference type="SFLD" id="SFLDG01082">
    <property type="entry name" value="B12-binding_domain_containing"/>
    <property type="match status" value="1"/>
</dbReference>
<dbReference type="InterPro" id="IPR006638">
    <property type="entry name" value="Elp3/MiaA/NifB-like_rSAM"/>
</dbReference>
<dbReference type="SUPFAM" id="SSF102114">
    <property type="entry name" value="Radical SAM enzymes"/>
    <property type="match status" value="1"/>
</dbReference>
<gene>
    <name evidence="8" type="ORF">SAMN02910343_01173</name>
</gene>
<dbReference type="SFLD" id="SFLDS00029">
    <property type="entry name" value="Radical_SAM"/>
    <property type="match status" value="1"/>
</dbReference>
<protein>
    <submittedName>
        <fullName evidence="8">Radical_SAM C-terminal domain-containing protein</fullName>
    </submittedName>
</protein>
<dbReference type="SFLD" id="SFLDG01086">
    <property type="entry name" value="elongater_protein-like"/>
    <property type="match status" value="1"/>
</dbReference>
<keyword evidence="4" id="KW-0479">Metal-binding</keyword>
<keyword evidence="3" id="KW-0949">S-adenosyl-L-methionine</keyword>
<organism evidence="8 9">
    <name type="scientific">Allisonella histaminiformans</name>
    <dbReference type="NCBI Taxonomy" id="209880"/>
    <lineage>
        <taxon>Bacteria</taxon>
        <taxon>Bacillati</taxon>
        <taxon>Bacillota</taxon>
        <taxon>Negativicutes</taxon>
        <taxon>Veillonellales</taxon>
        <taxon>Veillonellaceae</taxon>
        <taxon>Allisonella</taxon>
    </lineage>
</organism>
<dbReference type="AlphaFoldDB" id="A0A1G5W873"/>
<comment type="cofactor">
    <cofactor evidence="1">
        <name>[4Fe-4S] cluster</name>
        <dbReference type="ChEBI" id="CHEBI:49883"/>
    </cofactor>
</comment>
<dbReference type="PROSITE" id="PS51918">
    <property type="entry name" value="RADICAL_SAM"/>
    <property type="match status" value="1"/>
</dbReference>
<dbReference type="Proteomes" id="UP000199689">
    <property type="component" value="Unassembled WGS sequence"/>
</dbReference>
<dbReference type="PANTHER" id="PTHR11135">
    <property type="entry name" value="HISTONE ACETYLTRANSFERASE-RELATED"/>
    <property type="match status" value="1"/>
</dbReference>
<dbReference type="InterPro" id="IPR007197">
    <property type="entry name" value="rSAM"/>
</dbReference>
<dbReference type="GO" id="GO:0002926">
    <property type="term" value="P:tRNA wobble base 5-methoxycarbonylmethyl-2-thiouridinylation"/>
    <property type="evidence" value="ECO:0007669"/>
    <property type="project" value="TreeGrafter"/>
</dbReference>
<dbReference type="STRING" id="209880.SAMN02910343_01173"/>
<keyword evidence="9" id="KW-1185">Reference proteome</keyword>
<evidence type="ECO:0000313" key="9">
    <source>
        <dbReference type="Proteomes" id="UP000199689"/>
    </source>
</evidence>
<proteinExistence type="predicted"/>
<dbReference type="GO" id="GO:0046872">
    <property type="term" value="F:metal ion binding"/>
    <property type="evidence" value="ECO:0007669"/>
    <property type="project" value="UniProtKB-KW"/>
</dbReference>
<evidence type="ECO:0000256" key="4">
    <source>
        <dbReference type="ARBA" id="ARBA00022723"/>
    </source>
</evidence>
<dbReference type="CDD" id="cd01335">
    <property type="entry name" value="Radical_SAM"/>
    <property type="match status" value="1"/>
</dbReference>
<evidence type="ECO:0000256" key="1">
    <source>
        <dbReference type="ARBA" id="ARBA00001966"/>
    </source>
</evidence>
<keyword evidence="5" id="KW-0408">Iron</keyword>
<dbReference type="InterPro" id="IPR023404">
    <property type="entry name" value="rSAM_horseshoe"/>
</dbReference>